<dbReference type="STRING" id="1035309.A0A2C5WZ75"/>
<feature type="compositionally biased region" description="Polar residues" evidence="1">
    <location>
        <begin position="23"/>
        <end position="40"/>
    </location>
</feature>
<evidence type="ECO:0000313" key="3">
    <source>
        <dbReference type="EMBL" id="PHH54119.1"/>
    </source>
</evidence>
<gene>
    <name evidence="3" type="ORF">CFIMG_003930RA</name>
</gene>
<dbReference type="EMBL" id="APWK03000032">
    <property type="protein sequence ID" value="PHH54119.1"/>
    <property type="molecule type" value="Genomic_DNA"/>
</dbReference>
<proteinExistence type="predicted"/>
<feature type="region of interest" description="Disordered" evidence="1">
    <location>
        <begin position="1086"/>
        <end position="1149"/>
    </location>
</feature>
<dbReference type="CDD" id="cd19481">
    <property type="entry name" value="RecA-like_protease"/>
    <property type="match status" value="1"/>
</dbReference>
<keyword evidence="4" id="KW-1185">Reference proteome</keyword>
<dbReference type="SUPFAM" id="SSF52540">
    <property type="entry name" value="P-loop containing nucleoside triphosphate hydrolases"/>
    <property type="match status" value="1"/>
</dbReference>
<evidence type="ECO:0000313" key="4">
    <source>
        <dbReference type="Proteomes" id="UP000222788"/>
    </source>
</evidence>
<sequence>MAAEAEEVLATAQSGERHGASDQIASSPCIQDTPTSSTDNSMIAPEVEAAEMPANEPEPVTTSPFIVMEPKSAANYPLLGSDVIRFPTATNVKLHVRRVTFEQFKNRFCHEDGLSFVEALYAGPDFADEMLTEAIKRAEYRRYQAGQNQGARLHPFSRREDAPKVLSENHRLVEFRVNSQLIQYFISQVASGHGNLRHAFHAVEPFEFTIHIQKKMQAALDQLKAKLLPEDEYREGFDVPSENPDPEAPWEPQGVDDLHQEYVALVDSSEYSVASSDISEDAVWWSDGNIHDAMFDYNPAQVVELANSKIGLAHLQAYVRFVDAFIMPLVERFQGSAQPSTGIDSETDKTLPTTVRFDDLYHLFQEGDLVFSSNVQKWTYTQQRISQDPDTHFAWRVMAVSPPPYKSDYERLDDLDKQPRLRHRPAGNSQANEDNLRIDTYCVDFDGETFGAVQRTFYIEPYSGERQITRLKCFPARFLRYHQGIISNLVARGSSFQSFTRKKSVHVKGWTLTHSPLGKRYCAVGADDDPMPLKSQYVDSQVILACSEAGHMTPSWRPDFVQNVTYFDNVHGDQCRQQLDIIWWTDRRRVQQVGGVLDYVSLSGSKPDGYAIKDIKTCSFLQHCLQLRAALLDCDSWKKISAVPINVPSESDVLVLLPRSILGYVLDDHCFTVLDTTTLYTPMPRKPEQTLEKLIIPHSFKDAISTLIDAHFANRQPTEPWAWTKRDTRNSGPKDEQRVAILLHGPSGVGKTATAEVFAHKHDRPLFRVSCGGLDCMSEAMEADLKEIFRLASLWDCILVLEEIEILAYTKMYPNFVRMLERFDGVVFIITDNIDEIQPALRNRVNLSLSYLDLHPKTTRDIFKAKITRDQASPISWDSRSIPVQLGASFRKPESSRGWSSWLVKSTVKIAESFARNDYRARNGVLPRLSAEHLLMAIEMVRKADDRVLPVEKKENYSEGGRAKKVRVDPFLFPGNSEDPYLRRAPGYYSSTAPGETDYYRRPTFHGAYGTSYDSNEFPQTPYNNVQYGGGLATFHNPPYEAVGSSAYQSHQPPPASGWQKAKSPVLECPKGVFDSKPPYVPQPWTPQACSGQMGSSETLRPFDQTGSLGQTDTQQSRTYPRQSNTWTWRQNGESSSANLPGTRVFGSRRQGGFADASVIEVADASSEDFDSESLDTERWGM</sequence>
<reference evidence="3 4" key="1">
    <citation type="journal article" date="2013" name="Fungal Biol.">
        <title>Analysis of microsatellite markers in the genome of the plant pathogen Ceratocystis fimbriata.</title>
        <authorList>
            <person name="Simpson M.C."/>
            <person name="Wilken P.M."/>
            <person name="Coetzee M.P."/>
            <person name="Wingfield M.J."/>
            <person name="Wingfield B.D."/>
        </authorList>
    </citation>
    <scope>NUCLEOTIDE SEQUENCE [LARGE SCALE GENOMIC DNA]</scope>
    <source>
        <strain evidence="3 4">CBS 114723</strain>
    </source>
</reference>
<name>A0A2C5WZ75_9PEZI</name>
<dbReference type="InterPro" id="IPR027417">
    <property type="entry name" value="P-loop_NTPase"/>
</dbReference>
<reference evidence="3 4" key="2">
    <citation type="journal article" date="2013" name="IMA Fungus">
        <title>IMA Genome-F 1: Ceratocystis fimbriata: Draft nuclear genome sequence for the plant pathogen, Ceratocystis fimbriata.</title>
        <authorList>
            <person name="Wilken P.M."/>
            <person name="Steenkamp E.T."/>
            <person name="Wingfield M.J."/>
            <person name="de Beer Z.W."/>
            <person name="Wingfield B.D."/>
        </authorList>
    </citation>
    <scope>NUCLEOTIDE SEQUENCE [LARGE SCALE GENOMIC DNA]</scope>
    <source>
        <strain evidence="3 4">CBS 114723</strain>
    </source>
</reference>
<comment type="caution">
    <text evidence="3">The sequence shown here is derived from an EMBL/GenBank/DDBJ whole genome shotgun (WGS) entry which is preliminary data.</text>
</comment>
<dbReference type="InterPro" id="IPR003593">
    <property type="entry name" value="AAA+_ATPase"/>
</dbReference>
<dbReference type="SMART" id="SM00382">
    <property type="entry name" value="AAA"/>
    <property type="match status" value="1"/>
</dbReference>
<dbReference type="PANTHER" id="PTHR46411">
    <property type="entry name" value="FAMILY ATPASE, PUTATIVE-RELATED"/>
    <property type="match status" value="1"/>
</dbReference>
<dbReference type="GO" id="GO:0016887">
    <property type="term" value="F:ATP hydrolysis activity"/>
    <property type="evidence" value="ECO:0007669"/>
    <property type="project" value="InterPro"/>
</dbReference>
<protein>
    <recommendedName>
        <fullName evidence="2">AAA+ ATPase domain-containing protein</fullName>
    </recommendedName>
</protein>
<dbReference type="OrthoDB" id="10042665at2759"/>
<evidence type="ECO:0000259" key="2">
    <source>
        <dbReference type="SMART" id="SM00382"/>
    </source>
</evidence>
<dbReference type="Pfam" id="PF22942">
    <property type="entry name" value="DUF7025"/>
    <property type="match status" value="1"/>
</dbReference>
<feature type="domain" description="AAA+ ATPase" evidence="2">
    <location>
        <begin position="737"/>
        <end position="855"/>
    </location>
</feature>
<evidence type="ECO:0000256" key="1">
    <source>
        <dbReference type="SAM" id="MobiDB-lite"/>
    </source>
</evidence>
<dbReference type="Proteomes" id="UP000222788">
    <property type="component" value="Unassembled WGS sequence"/>
</dbReference>
<feature type="compositionally biased region" description="Polar residues" evidence="1">
    <location>
        <begin position="1086"/>
        <end position="1140"/>
    </location>
</feature>
<dbReference type="AlphaFoldDB" id="A0A2C5WZ75"/>
<accession>A0A2C5WZ75</accession>
<dbReference type="PANTHER" id="PTHR46411:SF3">
    <property type="entry name" value="AAA+ ATPASE DOMAIN-CONTAINING PROTEIN"/>
    <property type="match status" value="1"/>
</dbReference>
<dbReference type="Pfam" id="PF00004">
    <property type="entry name" value="AAA"/>
    <property type="match status" value="1"/>
</dbReference>
<dbReference type="InterPro" id="IPR054289">
    <property type="entry name" value="DUF7025"/>
</dbReference>
<organism evidence="3 4">
    <name type="scientific">Ceratocystis fimbriata CBS 114723</name>
    <dbReference type="NCBI Taxonomy" id="1035309"/>
    <lineage>
        <taxon>Eukaryota</taxon>
        <taxon>Fungi</taxon>
        <taxon>Dikarya</taxon>
        <taxon>Ascomycota</taxon>
        <taxon>Pezizomycotina</taxon>
        <taxon>Sordariomycetes</taxon>
        <taxon>Hypocreomycetidae</taxon>
        <taxon>Microascales</taxon>
        <taxon>Ceratocystidaceae</taxon>
        <taxon>Ceratocystis</taxon>
    </lineage>
</organism>
<dbReference type="GO" id="GO:0005524">
    <property type="term" value="F:ATP binding"/>
    <property type="evidence" value="ECO:0007669"/>
    <property type="project" value="InterPro"/>
</dbReference>
<feature type="region of interest" description="Disordered" evidence="1">
    <location>
        <begin position="1"/>
        <end position="40"/>
    </location>
</feature>
<dbReference type="InterPro" id="IPR003959">
    <property type="entry name" value="ATPase_AAA_core"/>
</dbReference>
<dbReference type="Gene3D" id="3.40.50.300">
    <property type="entry name" value="P-loop containing nucleotide triphosphate hydrolases"/>
    <property type="match status" value="1"/>
</dbReference>